<accession>A0A1I4X556</accession>
<evidence type="ECO:0000256" key="8">
    <source>
        <dbReference type="ARBA" id="ARBA00023136"/>
    </source>
</evidence>
<dbReference type="GO" id="GO:0015627">
    <property type="term" value="C:type II protein secretion system complex"/>
    <property type="evidence" value="ECO:0007669"/>
    <property type="project" value="InterPro"/>
</dbReference>
<evidence type="ECO:0000256" key="3">
    <source>
        <dbReference type="ARBA" id="ARBA00022475"/>
    </source>
</evidence>
<evidence type="ECO:0000256" key="9">
    <source>
        <dbReference type="ARBA" id="ARBA00025772"/>
    </source>
</evidence>
<protein>
    <recommendedName>
        <fullName evidence="2">Type II secretion system protein H</fullName>
    </recommendedName>
    <alternativeName>
        <fullName evidence="10">General secretion pathway protein H</fullName>
    </alternativeName>
</protein>
<dbReference type="GO" id="GO:0005886">
    <property type="term" value="C:plasma membrane"/>
    <property type="evidence" value="ECO:0007669"/>
    <property type="project" value="UniProtKB-SubCell"/>
</dbReference>
<dbReference type="GO" id="GO:0015628">
    <property type="term" value="P:protein secretion by the type II secretion system"/>
    <property type="evidence" value="ECO:0007669"/>
    <property type="project" value="InterPro"/>
</dbReference>
<comment type="subcellular location">
    <subcellularLocation>
        <location evidence="1">Cell inner membrane</location>
        <topology evidence="1">Single-pass membrane protein</topology>
    </subcellularLocation>
</comment>
<reference evidence="13 14" key="1">
    <citation type="submission" date="2016-10" db="EMBL/GenBank/DDBJ databases">
        <authorList>
            <person name="de Groot N.N."/>
        </authorList>
    </citation>
    <scope>NUCLEOTIDE SEQUENCE [LARGE SCALE GENOMIC DNA]</scope>
    <source>
        <strain evidence="13 14">CGMCC 1.7659</strain>
    </source>
</reference>
<evidence type="ECO:0000256" key="11">
    <source>
        <dbReference type="SAM" id="Phobius"/>
    </source>
</evidence>
<keyword evidence="14" id="KW-1185">Reference proteome</keyword>
<dbReference type="Pfam" id="PF12019">
    <property type="entry name" value="GspH"/>
    <property type="match status" value="1"/>
</dbReference>
<evidence type="ECO:0000313" key="14">
    <source>
        <dbReference type="Proteomes" id="UP000198575"/>
    </source>
</evidence>
<keyword evidence="7 11" id="KW-1133">Transmembrane helix</keyword>
<dbReference type="InterPro" id="IPR045584">
    <property type="entry name" value="Pilin-like"/>
</dbReference>
<dbReference type="RefSeq" id="WP_217647824.1">
    <property type="nucleotide sequence ID" value="NZ_FOVF01000007.1"/>
</dbReference>
<evidence type="ECO:0000256" key="4">
    <source>
        <dbReference type="ARBA" id="ARBA00022481"/>
    </source>
</evidence>
<dbReference type="SUPFAM" id="SSF54523">
    <property type="entry name" value="Pili subunits"/>
    <property type="match status" value="1"/>
</dbReference>
<evidence type="ECO:0000313" key="13">
    <source>
        <dbReference type="EMBL" id="SFN20500.1"/>
    </source>
</evidence>
<evidence type="ECO:0000256" key="6">
    <source>
        <dbReference type="ARBA" id="ARBA00022692"/>
    </source>
</evidence>
<evidence type="ECO:0000256" key="7">
    <source>
        <dbReference type="ARBA" id="ARBA00022989"/>
    </source>
</evidence>
<dbReference type="Proteomes" id="UP000198575">
    <property type="component" value="Unassembled WGS sequence"/>
</dbReference>
<name>A0A1I4X556_9GAMM</name>
<evidence type="ECO:0000256" key="10">
    <source>
        <dbReference type="ARBA" id="ARBA00030775"/>
    </source>
</evidence>
<dbReference type="NCBIfam" id="TIGR02532">
    <property type="entry name" value="IV_pilin_GFxxxE"/>
    <property type="match status" value="1"/>
</dbReference>
<evidence type="ECO:0000256" key="5">
    <source>
        <dbReference type="ARBA" id="ARBA00022519"/>
    </source>
</evidence>
<keyword evidence="4" id="KW-0488">Methylation</keyword>
<evidence type="ECO:0000259" key="12">
    <source>
        <dbReference type="Pfam" id="PF12019"/>
    </source>
</evidence>
<keyword evidence="8 11" id="KW-0472">Membrane</keyword>
<sequence>MPARQIRYSVGDSGSRGGFGLVELMITIAMVAVLTAIALPSYSYMIRGNRIVTQANDLLSAFNYARNESITRSRGVTLCAADTTAGTPAGCGDAGDWSKGWMAFIDDTAAPTDPPPTAVDAGSVLRTWVGIPQNVLTVADDQAFIRFNPRGMASSNPDPDVVFTLKPISDCSNQQQRSIVINALGRSSSSKVNCT</sequence>
<dbReference type="STRING" id="578942.SAMN05216289_107120"/>
<dbReference type="InterPro" id="IPR022346">
    <property type="entry name" value="T2SS_GspH"/>
</dbReference>
<feature type="domain" description="General secretion pathway GspH" evidence="12">
    <location>
        <begin position="54"/>
        <end position="185"/>
    </location>
</feature>
<keyword evidence="5" id="KW-0997">Cell inner membrane</keyword>
<dbReference type="InterPro" id="IPR012902">
    <property type="entry name" value="N_methyl_site"/>
</dbReference>
<feature type="transmembrane region" description="Helical" evidence="11">
    <location>
        <begin position="20"/>
        <end position="42"/>
    </location>
</feature>
<proteinExistence type="inferred from homology"/>
<evidence type="ECO:0000256" key="1">
    <source>
        <dbReference type="ARBA" id="ARBA00004377"/>
    </source>
</evidence>
<comment type="similarity">
    <text evidence="9">Belongs to the GSP H family.</text>
</comment>
<dbReference type="Gene3D" id="3.55.40.10">
    <property type="entry name" value="minor pseudopilin epsh domain"/>
    <property type="match status" value="1"/>
</dbReference>
<organism evidence="13 14">
    <name type="scientific">Dokdonella immobilis</name>
    <dbReference type="NCBI Taxonomy" id="578942"/>
    <lineage>
        <taxon>Bacteria</taxon>
        <taxon>Pseudomonadati</taxon>
        <taxon>Pseudomonadota</taxon>
        <taxon>Gammaproteobacteria</taxon>
        <taxon>Lysobacterales</taxon>
        <taxon>Rhodanobacteraceae</taxon>
        <taxon>Dokdonella</taxon>
    </lineage>
</organism>
<dbReference type="EMBL" id="FOVF01000007">
    <property type="protein sequence ID" value="SFN20500.1"/>
    <property type="molecule type" value="Genomic_DNA"/>
</dbReference>
<gene>
    <name evidence="13" type="ORF">SAMN05216289_107120</name>
</gene>
<keyword evidence="6 11" id="KW-0812">Transmembrane</keyword>
<dbReference type="AlphaFoldDB" id="A0A1I4X556"/>
<keyword evidence="3" id="KW-1003">Cell membrane</keyword>
<evidence type="ECO:0000256" key="2">
    <source>
        <dbReference type="ARBA" id="ARBA00021549"/>
    </source>
</evidence>